<evidence type="ECO:0000313" key="1">
    <source>
        <dbReference type="EMBL" id="KAF9455276.1"/>
    </source>
</evidence>
<name>A0A9P5XT36_9AGAR</name>
<sequence>MFNNNEFQRSTRHTGGDFNLYGLDPEGRKTHLVMHMYGPWKPPTIPLVRFSGQSRPPPRFGPPSSEQLAWLPATFIQRDPPTYYGTPCLPYLPPPLTFDYTRFDALIPKPRGRIDNGTERTQPLVERSIVWSLTVMYMVGGGLHAYLQLWRTSSELGYRVRKDGTLGRLGKLRNGSDWRKAMKRFGVIQACL</sequence>
<organism evidence="1 2">
    <name type="scientific">Collybia nuda</name>
    <dbReference type="NCBI Taxonomy" id="64659"/>
    <lineage>
        <taxon>Eukaryota</taxon>
        <taxon>Fungi</taxon>
        <taxon>Dikarya</taxon>
        <taxon>Basidiomycota</taxon>
        <taxon>Agaricomycotina</taxon>
        <taxon>Agaricomycetes</taxon>
        <taxon>Agaricomycetidae</taxon>
        <taxon>Agaricales</taxon>
        <taxon>Tricholomatineae</taxon>
        <taxon>Clitocybaceae</taxon>
        <taxon>Collybia</taxon>
    </lineage>
</organism>
<dbReference type="Proteomes" id="UP000807353">
    <property type="component" value="Unassembled WGS sequence"/>
</dbReference>
<proteinExistence type="predicted"/>
<reference evidence="1" key="1">
    <citation type="submission" date="2020-11" db="EMBL/GenBank/DDBJ databases">
        <authorList>
            <consortium name="DOE Joint Genome Institute"/>
            <person name="Ahrendt S."/>
            <person name="Riley R."/>
            <person name="Andreopoulos W."/>
            <person name="Labutti K."/>
            <person name="Pangilinan J."/>
            <person name="Ruiz-Duenas F.J."/>
            <person name="Barrasa J.M."/>
            <person name="Sanchez-Garcia M."/>
            <person name="Camarero S."/>
            <person name="Miyauchi S."/>
            <person name="Serrano A."/>
            <person name="Linde D."/>
            <person name="Babiker R."/>
            <person name="Drula E."/>
            <person name="Ayuso-Fernandez I."/>
            <person name="Pacheco R."/>
            <person name="Padilla G."/>
            <person name="Ferreira P."/>
            <person name="Barriuso J."/>
            <person name="Kellner H."/>
            <person name="Castanera R."/>
            <person name="Alfaro M."/>
            <person name="Ramirez L."/>
            <person name="Pisabarro A.G."/>
            <person name="Kuo A."/>
            <person name="Tritt A."/>
            <person name="Lipzen A."/>
            <person name="He G."/>
            <person name="Yan M."/>
            <person name="Ng V."/>
            <person name="Cullen D."/>
            <person name="Martin F."/>
            <person name="Rosso M.-N."/>
            <person name="Henrissat B."/>
            <person name="Hibbett D."/>
            <person name="Martinez A.T."/>
            <person name="Grigoriev I.V."/>
        </authorList>
    </citation>
    <scope>NUCLEOTIDE SEQUENCE</scope>
    <source>
        <strain evidence="1">CBS 247.69</strain>
    </source>
</reference>
<evidence type="ECO:0000313" key="2">
    <source>
        <dbReference type="Proteomes" id="UP000807353"/>
    </source>
</evidence>
<dbReference type="AlphaFoldDB" id="A0A9P5XT36"/>
<dbReference type="EMBL" id="MU150826">
    <property type="protein sequence ID" value="KAF9455276.1"/>
    <property type="molecule type" value="Genomic_DNA"/>
</dbReference>
<accession>A0A9P5XT36</accession>
<protein>
    <submittedName>
        <fullName evidence="1">Uncharacterized protein</fullName>
    </submittedName>
</protein>
<keyword evidence="2" id="KW-1185">Reference proteome</keyword>
<gene>
    <name evidence="1" type="ORF">BDZ94DRAFT_1278483</name>
</gene>
<comment type="caution">
    <text evidence="1">The sequence shown here is derived from an EMBL/GenBank/DDBJ whole genome shotgun (WGS) entry which is preliminary data.</text>
</comment>